<evidence type="ECO:0000313" key="4">
    <source>
        <dbReference type="Proteomes" id="UP000298340"/>
    </source>
</evidence>
<dbReference type="EMBL" id="SLWA01000006">
    <property type="protein sequence ID" value="TCN55615.1"/>
    <property type="molecule type" value="Genomic_DNA"/>
</dbReference>
<reference evidence="2 4" key="2">
    <citation type="journal article" date="2018" name="Syst. Appl. Microbiol.">
        <title>Flavobacterium circumlabens sp. nov. and Flavobacterium cupreum sp. nov., two psychrotrophic species isolated from Antarctic environmental samples.</title>
        <authorList>
            <person name="Kralova S."/>
            <person name="Busse H.J."/>
            <person name="Svec P."/>
            <person name="Maslanova I."/>
            <person name="Stankova E."/>
            <person name="Bartak M."/>
            <person name="Sedlacek I."/>
        </authorList>
    </citation>
    <scope>NUCLEOTIDE SEQUENCE [LARGE SCALE GENOMIC DNA]</scope>
    <source>
        <strain evidence="2 4">CCM 8828</strain>
    </source>
</reference>
<dbReference type="Proteomes" id="UP000295270">
    <property type="component" value="Unassembled WGS sequence"/>
</dbReference>
<reference evidence="1 3" key="1">
    <citation type="journal article" date="2015" name="Stand. Genomic Sci.">
        <title>Genomic Encyclopedia of Bacterial and Archaeal Type Strains, Phase III: the genomes of soil and plant-associated and newly described type strains.</title>
        <authorList>
            <person name="Whitman W.B."/>
            <person name="Woyke T."/>
            <person name="Klenk H.P."/>
            <person name="Zhou Y."/>
            <person name="Lilburn T.G."/>
            <person name="Beck B.J."/>
            <person name="De Vos P."/>
            <person name="Vandamme P."/>
            <person name="Eisen J.A."/>
            <person name="Garrity G."/>
            <person name="Hugenholtz P."/>
            <person name="Kyrpides N.C."/>
        </authorList>
    </citation>
    <scope>NUCLEOTIDE SEQUENCE [LARGE SCALE GENOMIC DNA]</scope>
    <source>
        <strain evidence="1 3">P5626</strain>
    </source>
</reference>
<evidence type="ECO:0000313" key="3">
    <source>
        <dbReference type="Proteomes" id="UP000295270"/>
    </source>
</evidence>
<keyword evidence="3" id="KW-1185">Reference proteome</keyword>
<name>A0A4Y7U9M2_9FLAO</name>
<comment type="caution">
    <text evidence="2">The sequence shown here is derived from an EMBL/GenBank/DDBJ whole genome shotgun (WGS) entry which is preliminary data.</text>
</comment>
<dbReference type="AlphaFoldDB" id="A0A4Y7U9M2"/>
<reference evidence="1" key="3">
    <citation type="submission" date="2019-03" db="EMBL/GenBank/DDBJ databases">
        <authorList>
            <person name="Whitman W."/>
            <person name="Huntemann M."/>
            <person name="Clum A."/>
            <person name="Pillay M."/>
            <person name="Palaniappan K."/>
            <person name="Varghese N."/>
            <person name="Mikhailova N."/>
            <person name="Stamatis D."/>
            <person name="Reddy T."/>
            <person name="Daum C."/>
            <person name="Shapiro N."/>
            <person name="Ivanova N."/>
            <person name="Kyrpides N."/>
            <person name="Woyke T."/>
        </authorList>
    </citation>
    <scope>NUCLEOTIDE SEQUENCE</scope>
    <source>
        <strain evidence="1">P5626</strain>
    </source>
</reference>
<evidence type="ECO:0000313" key="1">
    <source>
        <dbReference type="EMBL" id="TCN55615.1"/>
    </source>
</evidence>
<protein>
    <submittedName>
        <fullName evidence="2">Uncharacterized protein</fullName>
    </submittedName>
</protein>
<proteinExistence type="predicted"/>
<dbReference type="EMBL" id="QWDN01000006">
    <property type="protein sequence ID" value="TEB42984.1"/>
    <property type="molecule type" value="Genomic_DNA"/>
</dbReference>
<dbReference type="OrthoDB" id="1362560at2"/>
<accession>A0A4Y7U9M2</accession>
<evidence type="ECO:0000313" key="2">
    <source>
        <dbReference type="EMBL" id="TEB42984.1"/>
    </source>
</evidence>
<dbReference type="RefSeq" id="WP_132036899.1">
    <property type="nucleotide sequence ID" value="NZ_JBDSHJ010000049.1"/>
</dbReference>
<gene>
    <name evidence="2" type="ORF">D0809_16215</name>
    <name evidence="1" type="ORF">EV142_106307</name>
</gene>
<dbReference type="Proteomes" id="UP000298340">
    <property type="component" value="Unassembled WGS sequence"/>
</dbReference>
<sequence>MQLNIHKTKIVVCIAIFALLISNCSRKTDSENQITIKINSIDSKSKQRRVNLFDTVEVRKEKFGYLTKTFPVEKKYIMDSMGSVKIKIDTTKLYKIFVLGFKAFGPEMYYPGYLKDGQEINIEVISLE</sequence>
<organism evidence="2 4">
    <name type="scientific">Flavobacterium circumlabens</name>
    <dbReference type="NCBI Taxonomy" id="2133765"/>
    <lineage>
        <taxon>Bacteria</taxon>
        <taxon>Pseudomonadati</taxon>
        <taxon>Bacteroidota</taxon>
        <taxon>Flavobacteriia</taxon>
        <taxon>Flavobacteriales</taxon>
        <taxon>Flavobacteriaceae</taxon>
        <taxon>Flavobacterium</taxon>
    </lineage>
</organism>